<reference evidence="5" key="1">
    <citation type="submission" date="2021-01" db="EMBL/GenBank/DDBJ databases">
        <title>Modified the classification status of verrucomicrobia.</title>
        <authorList>
            <person name="Feng X."/>
        </authorList>
    </citation>
    <scope>NUCLEOTIDE SEQUENCE</scope>
    <source>
        <strain evidence="5">JCM 18052</strain>
    </source>
</reference>
<evidence type="ECO:0000313" key="5">
    <source>
        <dbReference type="EMBL" id="MBK1816277.1"/>
    </source>
</evidence>
<organism evidence="5 6">
    <name type="scientific">Luteolibacter yonseiensis</name>
    <dbReference type="NCBI Taxonomy" id="1144680"/>
    <lineage>
        <taxon>Bacteria</taxon>
        <taxon>Pseudomonadati</taxon>
        <taxon>Verrucomicrobiota</taxon>
        <taxon>Verrucomicrobiia</taxon>
        <taxon>Verrucomicrobiales</taxon>
        <taxon>Verrucomicrobiaceae</taxon>
        <taxon>Luteolibacter</taxon>
    </lineage>
</organism>
<dbReference type="PANTHER" id="PTHR43695">
    <property type="entry name" value="PUTATIVE (AFU_ORTHOLOGUE AFUA_2G17250)-RELATED"/>
    <property type="match status" value="1"/>
</dbReference>
<dbReference type="InterPro" id="IPR037459">
    <property type="entry name" value="RhgT-like"/>
</dbReference>
<dbReference type="RefSeq" id="WP_200351222.1">
    <property type="nucleotide sequence ID" value="NZ_BAABHZ010000006.1"/>
</dbReference>
<sequence length="274" mass="30147">MRNSAVFTRRTLLGMVAALLVLPLSAEDERPIEKDGPKEKTVSNNLPTLWIAGDSTVKSNAPMRGWGQDLGTFFDSTKINVVNKAIGGRSSRTFFTEGRWNEILDALKPGDFVIIQFGHNDVGPLDARGKFRGSVKGIGGETEKVVKPDGSEEEVRSYGWYLREMARSAREKKARVILCSPVPHKKFDGGGKFVRDWAEFRGWVEACAKAEHAAYVDLAEIIATEYDKLPQATVESYFADKGTHTNAEGSLVNAKAVVSGLRGIPTSPLDRYLK</sequence>
<evidence type="ECO:0000259" key="4">
    <source>
        <dbReference type="Pfam" id="PF13472"/>
    </source>
</evidence>
<name>A0A934V7L6_9BACT</name>
<dbReference type="EMBL" id="JAENIK010000011">
    <property type="protein sequence ID" value="MBK1816277.1"/>
    <property type="molecule type" value="Genomic_DNA"/>
</dbReference>
<evidence type="ECO:0000313" key="6">
    <source>
        <dbReference type="Proteomes" id="UP000600139"/>
    </source>
</evidence>
<protein>
    <submittedName>
        <fullName evidence="5">Rhamnogalacturonan acetylesterase</fullName>
    </submittedName>
</protein>
<feature type="signal peptide" evidence="3">
    <location>
        <begin position="1"/>
        <end position="26"/>
    </location>
</feature>
<dbReference type="PANTHER" id="PTHR43695:SF1">
    <property type="entry name" value="RHAMNOGALACTURONAN ACETYLESTERASE"/>
    <property type="match status" value="1"/>
</dbReference>
<evidence type="ECO:0000256" key="3">
    <source>
        <dbReference type="SAM" id="SignalP"/>
    </source>
</evidence>
<evidence type="ECO:0000256" key="2">
    <source>
        <dbReference type="ARBA" id="ARBA00022801"/>
    </source>
</evidence>
<comment type="similarity">
    <text evidence="1">Belongs to the 'GDSL' lipolytic enzyme family.</text>
</comment>
<keyword evidence="2" id="KW-0378">Hydrolase</keyword>
<evidence type="ECO:0000256" key="1">
    <source>
        <dbReference type="ARBA" id="ARBA00008668"/>
    </source>
</evidence>
<dbReference type="GO" id="GO:0016788">
    <property type="term" value="F:hydrolase activity, acting on ester bonds"/>
    <property type="evidence" value="ECO:0007669"/>
    <property type="project" value="UniProtKB-ARBA"/>
</dbReference>
<gene>
    <name evidence="5" type="ORF">JIN84_11690</name>
</gene>
<dbReference type="CDD" id="cd01821">
    <property type="entry name" value="Rhamnogalacturan_acetylesterase_like"/>
    <property type="match status" value="1"/>
</dbReference>
<dbReference type="Pfam" id="PF13472">
    <property type="entry name" value="Lipase_GDSL_2"/>
    <property type="match status" value="1"/>
</dbReference>
<dbReference type="InterPro" id="IPR036514">
    <property type="entry name" value="SGNH_hydro_sf"/>
</dbReference>
<dbReference type="AlphaFoldDB" id="A0A934V7L6"/>
<dbReference type="SUPFAM" id="SSF52266">
    <property type="entry name" value="SGNH hydrolase"/>
    <property type="match status" value="1"/>
</dbReference>
<feature type="domain" description="SGNH hydrolase-type esterase" evidence="4">
    <location>
        <begin position="53"/>
        <end position="249"/>
    </location>
</feature>
<keyword evidence="6" id="KW-1185">Reference proteome</keyword>
<proteinExistence type="inferred from homology"/>
<dbReference type="Proteomes" id="UP000600139">
    <property type="component" value="Unassembled WGS sequence"/>
</dbReference>
<dbReference type="Gene3D" id="3.40.50.1110">
    <property type="entry name" value="SGNH hydrolase"/>
    <property type="match status" value="1"/>
</dbReference>
<dbReference type="InterPro" id="IPR013830">
    <property type="entry name" value="SGNH_hydro"/>
</dbReference>
<accession>A0A934V7L6</accession>
<keyword evidence="3" id="KW-0732">Signal</keyword>
<feature type="chain" id="PRO_5037782952" evidence="3">
    <location>
        <begin position="27"/>
        <end position="274"/>
    </location>
</feature>
<comment type="caution">
    <text evidence="5">The sequence shown here is derived from an EMBL/GenBank/DDBJ whole genome shotgun (WGS) entry which is preliminary data.</text>
</comment>